<evidence type="ECO:0000256" key="4">
    <source>
        <dbReference type="ARBA" id="ARBA00022692"/>
    </source>
</evidence>
<reference evidence="8 9" key="1">
    <citation type="submission" date="2018-12" db="EMBL/GenBank/DDBJ databases">
        <authorList>
            <person name="Yang Y."/>
        </authorList>
    </citation>
    <scope>NUCLEOTIDE SEQUENCE [LARGE SCALE GENOMIC DNA]</scope>
    <source>
        <strain evidence="8 9">GSF71</strain>
    </source>
</reference>
<protein>
    <recommendedName>
        <fullName evidence="7">UPF0114 protein EJ913_14010</fullName>
    </recommendedName>
</protein>
<comment type="subcellular location">
    <subcellularLocation>
        <location evidence="1 7">Cell membrane</location>
        <topology evidence="1 7">Multi-pass membrane protein</topology>
    </subcellularLocation>
</comment>
<evidence type="ECO:0000256" key="5">
    <source>
        <dbReference type="ARBA" id="ARBA00022989"/>
    </source>
</evidence>
<dbReference type="GO" id="GO:0005886">
    <property type="term" value="C:plasma membrane"/>
    <property type="evidence" value="ECO:0007669"/>
    <property type="project" value="UniProtKB-SubCell"/>
</dbReference>
<organism evidence="8 9">
    <name type="scientific">Azospirillum doebereinerae</name>
    <dbReference type="NCBI Taxonomy" id="92933"/>
    <lineage>
        <taxon>Bacteria</taxon>
        <taxon>Pseudomonadati</taxon>
        <taxon>Pseudomonadota</taxon>
        <taxon>Alphaproteobacteria</taxon>
        <taxon>Rhodospirillales</taxon>
        <taxon>Azospirillaceae</taxon>
        <taxon>Azospirillum</taxon>
    </lineage>
</organism>
<dbReference type="NCBIfam" id="TIGR00645">
    <property type="entry name" value="HI0507"/>
    <property type="match status" value="1"/>
</dbReference>
<feature type="transmembrane region" description="Helical" evidence="7">
    <location>
        <begin position="54"/>
        <end position="76"/>
    </location>
</feature>
<proteinExistence type="inferred from homology"/>
<keyword evidence="5 7" id="KW-1133">Transmembrane helix</keyword>
<sequence>MIERRFEQVLFASRWLLAPFYLGLVIALAALMVKFLQEILHIVPYVLEMPEKDLLLAILTLIDLSLAGNLLVMVIFSGYENFVSKIDVADHEDRPDWMGKVDFGGLKLKLIASIVAISGIHLLKSFMNIKNVSHDELMWLVIIHLTFVGSGVLLALMDRLEGHHPAPKGGKTAPRGLPADH</sequence>
<comment type="similarity">
    <text evidence="2 7">Belongs to the UPF0114 family.</text>
</comment>
<keyword evidence="6 7" id="KW-0472">Membrane</keyword>
<dbReference type="OrthoDB" id="9783569at2"/>
<evidence type="ECO:0000256" key="3">
    <source>
        <dbReference type="ARBA" id="ARBA00022475"/>
    </source>
</evidence>
<comment type="caution">
    <text evidence="8">The sequence shown here is derived from an EMBL/GenBank/DDBJ whole genome shotgun (WGS) entry which is preliminary data.</text>
</comment>
<dbReference type="PANTHER" id="PTHR38596">
    <property type="entry name" value="UPF0114 PROTEIN YQHA"/>
    <property type="match status" value="1"/>
</dbReference>
<evidence type="ECO:0000256" key="2">
    <source>
        <dbReference type="ARBA" id="ARBA00005774"/>
    </source>
</evidence>
<evidence type="ECO:0000256" key="6">
    <source>
        <dbReference type="ARBA" id="ARBA00023136"/>
    </source>
</evidence>
<dbReference type="InterPro" id="IPR020761">
    <property type="entry name" value="UPF0114_bac"/>
</dbReference>
<keyword evidence="3 7" id="KW-1003">Cell membrane</keyword>
<keyword evidence="4 7" id="KW-0812">Transmembrane</keyword>
<feature type="transmembrane region" description="Helical" evidence="7">
    <location>
        <begin position="12"/>
        <end position="33"/>
    </location>
</feature>
<dbReference type="AlphaFoldDB" id="A0A3S0WYQ7"/>
<dbReference type="PANTHER" id="PTHR38596:SF1">
    <property type="entry name" value="UPF0114 PROTEIN YQHA"/>
    <property type="match status" value="1"/>
</dbReference>
<evidence type="ECO:0000256" key="7">
    <source>
        <dbReference type="HAMAP-Rule" id="MF_00143"/>
    </source>
</evidence>
<dbReference type="InterPro" id="IPR005134">
    <property type="entry name" value="UPF0114"/>
</dbReference>
<dbReference type="EMBL" id="RZIJ01000010">
    <property type="protein sequence ID" value="RUQ70120.1"/>
    <property type="molecule type" value="Genomic_DNA"/>
</dbReference>
<gene>
    <name evidence="8" type="ORF">EJ913_14010</name>
</gene>
<name>A0A3S0WYQ7_9PROT</name>
<keyword evidence="9" id="KW-1185">Reference proteome</keyword>
<evidence type="ECO:0000313" key="8">
    <source>
        <dbReference type="EMBL" id="RUQ70120.1"/>
    </source>
</evidence>
<dbReference type="RefSeq" id="WP_126998862.1">
    <property type="nucleotide sequence ID" value="NZ_JBNPXW010000002.1"/>
</dbReference>
<dbReference type="Pfam" id="PF03350">
    <property type="entry name" value="UPF0114"/>
    <property type="match status" value="1"/>
</dbReference>
<evidence type="ECO:0000256" key="1">
    <source>
        <dbReference type="ARBA" id="ARBA00004651"/>
    </source>
</evidence>
<feature type="transmembrane region" description="Helical" evidence="7">
    <location>
        <begin position="106"/>
        <end position="125"/>
    </location>
</feature>
<dbReference type="Proteomes" id="UP000280346">
    <property type="component" value="Unassembled WGS sequence"/>
</dbReference>
<dbReference type="HAMAP" id="MF_00143">
    <property type="entry name" value="UPF0114"/>
    <property type="match status" value="1"/>
</dbReference>
<evidence type="ECO:0000313" key="9">
    <source>
        <dbReference type="Proteomes" id="UP000280346"/>
    </source>
</evidence>
<feature type="transmembrane region" description="Helical" evidence="7">
    <location>
        <begin position="137"/>
        <end position="157"/>
    </location>
</feature>
<accession>A0A3S0WYQ7</accession>